<name>A0ABS9MDU2_9FIRM</name>
<organism evidence="1 2">
    <name type="scientific">Intestinimonas massiliensis</name>
    <name type="common">ex Afouda et al. 2020</name>
    <dbReference type="NCBI Taxonomy" id="1673721"/>
    <lineage>
        <taxon>Bacteria</taxon>
        <taxon>Bacillati</taxon>
        <taxon>Bacillota</taxon>
        <taxon>Clostridia</taxon>
        <taxon>Eubacteriales</taxon>
        <taxon>Intestinimonas</taxon>
    </lineage>
</organism>
<reference evidence="1 2" key="1">
    <citation type="submission" date="2022-01" db="EMBL/GenBank/DDBJ databases">
        <title>Collection of gut derived symbiotic bacterial strains cultured from healthy donors.</title>
        <authorList>
            <person name="Lin H."/>
            <person name="Kohout C."/>
            <person name="Waligurski E."/>
            <person name="Pamer E.G."/>
        </authorList>
    </citation>
    <scope>NUCLEOTIDE SEQUENCE [LARGE SCALE GENOMIC DNA]</scope>
    <source>
        <strain evidence="1 2">DFI.3.7</strain>
    </source>
</reference>
<dbReference type="Proteomes" id="UP001200313">
    <property type="component" value="Unassembled WGS sequence"/>
</dbReference>
<proteinExistence type="predicted"/>
<keyword evidence="2" id="KW-1185">Reference proteome</keyword>
<accession>A0ABS9MDU2</accession>
<dbReference type="RefSeq" id="WP_238075037.1">
    <property type="nucleotide sequence ID" value="NZ_JAKNJB010000044.1"/>
</dbReference>
<sequence>MSLLLNMLDKLPGAYSKDPGSNIGRLFQLFAAALGGAEDALRTVELWRDLDSACGTTLDRIGGNFGIARDGVSDSLYRLLIKTKVTALLAGGDVDTIITATSLLFHVDPMEITLEERFPARIRVIVDETEMAPEHMQLSSSAASVVKRIAAAGIGCEVIFYIPIGCEFHMGLALHDTAAEQFEFSTFL</sequence>
<dbReference type="EMBL" id="JAKNJB010000044">
    <property type="protein sequence ID" value="MCG4528778.1"/>
    <property type="molecule type" value="Genomic_DNA"/>
</dbReference>
<comment type="caution">
    <text evidence="1">The sequence shown here is derived from an EMBL/GenBank/DDBJ whole genome shotgun (WGS) entry which is preliminary data.</text>
</comment>
<evidence type="ECO:0008006" key="3">
    <source>
        <dbReference type="Google" id="ProtNLM"/>
    </source>
</evidence>
<gene>
    <name evidence="1" type="ORF">L0P79_17180</name>
</gene>
<protein>
    <recommendedName>
        <fullName evidence="3">DUF2313 domain-containing protein</fullName>
    </recommendedName>
</protein>
<evidence type="ECO:0000313" key="2">
    <source>
        <dbReference type="Proteomes" id="UP001200313"/>
    </source>
</evidence>
<evidence type="ECO:0000313" key="1">
    <source>
        <dbReference type="EMBL" id="MCG4528778.1"/>
    </source>
</evidence>